<dbReference type="STRING" id="1192034.CAP_5682"/>
<gene>
    <name evidence="2" type="ORF">CAP_5682</name>
</gene>
<name>A0A017T3C2_9BACT</name>
<evidence type="ECO:0000313" key="2">
    <source>
        <dbReference type="EMBL" id="EYF03350.1"/>
    </source>
</evidence>
<dbReference type="Gene3D" id="3.40.250.10">
    <property type="entry name" value="Rhodanese-like domain"/>
    <property type="match status" value="1"/>
</dbReference>
<reference evidence="2 3" key="1">
    <citation type="submission" date="2013-05" db="EMBL/GenBank/DDBJ databases">
        <title>Genome assembly of Chondromyces apiculatus DSM 436.</title>
        <authorList>
            <person name="Sharma G."/>
            <person name="Khatri I."/>
            <person name="Kaur C."/>
            <person name="Mayilraj S."/>
            <person name="Subramanian S."/>
        </authorList>
    </citation>
    <scope>NUCLEOTIDE SEQUENCE [LARGE SCALE GENOMIC DNA]</scope>
    <source>
        <strain evidence="2 3">DSM 436</strain>
    </source>
</reference>
<keyword evidence="3" id="KW-1185">Reference proteome</keyword>
<dbReference type="OrthoDB" id="9789348at2"/>
<dbReference type="SMART" id="SM00450">
    <property type="entry name" value="RHOD"/>
    <property type="match status" value="1"/>
</dbReference>
<dbReference type="RefSeq" id="WP_044246324.1">
    <property type="nucleotide sequence ID" value="NZ_ASRX01000048.1"/>
</dbReference>
<dbReference type="EMBL" id="ASRX01000048">
    <property type="protein sequence ID" value="EYF03350.1"/>
    <property type="molecule type" value="Genomic_DNA"/>
</dbReference>
<sequence length="145" mass="15679">MSTIRRVSPEEARKLVDDEGYLYVDVRSEAEYAAGHPAGAQNLPFMHVGPGGMQPNPDFITTAEALYPRDAKLVLGCRSGQRSLRAVEALLNAGYTSIVDQRAGFEGRRDMFGKLLEPGWSVTGLPVAQSTPGGSYPELRKKAGL</sequence>
<dbReference type="InterPro" id="IPR001763">
    <property type="entry name" value="Rhodanese-like_dom"/>
</dbReference>
<protein>
    <recommendedName>
        <fullName evidence="1">Rhodanese domain-containing protein</fullName>
    </recommendedName>
</protein>
<dbReference type="PROSITE" id="PS50206">
    <property type="entry name" value="RHODANESE_3"/>
    <property type="match status" value="1"/>
</dbReference>
<dbReference type="GO" id="GO:0003824">
    <property type="term" value="F:catalytic activity"/>
    <property type="evidence" value="ECO:0007669"/>
    <property type="project" value="InterPro"/>
</dbReference>
<feature type="domain" description="Rhodanese" evidence="1">
    <location>
        <begin position="17"/>
        <end position="117"/>
    </location>
</feature>
<dbReference type="Pfam" id="PF00581">
    <property type="entry name" value="Rhodanese"/>
    <property type="match status" value="1"/>
</dbReference>
<dbReference type="SUPFAM" id="SSF52821">
    <property type="entry name" value="Rhodanese/Cell cycle control phosphatase"/>
    <property type="match status" value="1"/>
</dbReference>
<dbReference type="InterPro" id="IPR036873">
    <property type="entry name" value="Rhodanese-like_dom_sf"/>
</dbReference>
<evidence type="ECO:0000259" key="1">
    <source>
        <dbReference type="PROSITE" id="PS50206"/>
    </source>
</evidence>
<dbReference type="eggNOG" id="COG0607">
    <property type="taxonomic scope" value="Bacteria"/>
</dbReference>
<dbReference type="PANTHER" id="PTHR44542">
    <property type="entry name" value="THIOSULFATE SULFURTRANSFERASE 18"/>
    <property type="match status" value="1"/>
</dbReference>
<dbReference type="PANTHER" id="PTHR44542:SF14">
    <property type="entry name" value="PROTEIN HIGH ARSENIC CONTENT 1, MITOCHONDRIAL-RELATED"/>
    <property type="match status" value="1"/>
</dbReference>
<comment type="caution">
    <text evidence="2">The sequence shown here is derived from an EMBL/GenBank/DDBJ whole genome shotgun (WGS) entry which is preliminary data.</text>
</comment>
<organism evidence="2 3">
    <name type="scientific">Chondromyces apiculatus DSM 436</name>
    <dbReference type="NCBI Taxonomy" id="1192034"/>
    <lineage>
        <taxon>Bacteria</taxon>
        <taxon>Pseudomonadati</taxon>
        <taxon>Myxococcota</taxon>
        <taxon>Polyangia</taxon>
        <taxon>Polyangiales</taxon>
        <taxon>Polyangiaceae</taxon>
        <taxon>Chondromyces</taxon>
    </lineage>
</organism>
<dbReference type="AlphaFoldDB" id="A0A017T3C2"/>
<dbReference type="InterPro" id="IPR044684">
    <property type="entry name" value="STR17/STR18/HARC1-like"/>
</dbReference>
<dbReference type="Proteomes" id="UP000019678">
    <property type="component" value="Unassembled WGS sequence"/>
</dbReference>
<proteinExistence type="predicted"/>
<accession>A0A017T3C2</accession>
<evidence type="ECO:0000313" key="3">
    <source>
        <dbReference type="Proteomes" id="UP000019678"/>
    </source>
</evidence>